<dbReference type="InterPro" id="IPR036008">
    <property type="entry name" value="Aconitase_4Fe-4S_dom"/>
</dbReference>
<sequence length="642" mass="67871">MMTITEKILARAAGRDSVAPGESVWVKADVLLTHDVCGPGTIGVFKREFGEDAKVFSKEGVVIMPDHYIHTKDEKAHRNIDIDRAFVKEQGLPHFYDPGTPNYVGVCHVGLPEKGHVKPGMVIFGTDSHTCTHGALGAFATGIGNTDAGFVMGSGKLLVKVPQTIRFVLNGTLPPFVTAKDVILRIIGDIGVDGATYCAMEFCGEAVAAMSIEERMTICNMAVEAGAKSGIVPPDAKTLEYVRAHTGEQDIALIEGDPEAPVLATYTYDVSTFVPCVAKPHLPENYAPASACRDVKVDQVYIGSCTGGKTEDFLWAAKVLKGRKVAVRTCLVPATCQVMQDLTTLTIDGQTLEQIFVNAGCEPIQRPSCGACLGGPVDTYARTKGTEVVVSTTNRNFIGRMGSKEAPIYLASPATAAATAIAGHIESPWAILGIDRPEPPRTPPAKAEGRPATAPTHHAGEPVSHFKVTGKVYVLGDNIDTDLIIPTMYLNLVPTIPEEYRKLGSHALAGLPDSYPVFSSNPDGTTPYAIIVAGKNFGCGSSREHAPIAIGAAGCKAVVAESYARIYFRNAVASGEVFPLESAEPLKEQFKTGDEATLDLAAGTLTRLSDGKVFALAAADAVAPVIAAGGLFNYARQTGMAK</sequence>
<dbReference type="InterPro" id="IPR015928">
    <property type="entry name" value="Aconitase/3IPM_dehydase_swvl"/>
</dbReference>
<accession>A0A9D1NLQ5</accession>
<dbReference type="PRINTS" id="PR00415">
    <property type="entry name" value="ACONITASE"/>
</dbReference>
<evidence type="ECO:0000256" key="10">
    <source>
        <dbReference type="ARBA" id="ARBA00023014"/>
    </source>
</evidence>
<evidence type="ECO:0000256" key="11">
    <source>
        <dbReference type="ARBA" id="ARBA00023239"/>
    </source>
</evidence>
<evidence type="ECO:0000256" key="5">
    <source>
        <dbReference type="ARBA" id="ARBA00011998"/>
    </source>
</evidence>
<protein>
    <recommendedName>
        <fullName evidence="5">3-isopropylmalate dehydratase</fullName>
        <ecNumber evidence="5">4.2.1.33</ecNumber>
    </recommendedName>
</protein>
<feature type="transmembrane region" description="Helical" evidence="14">
    <location>
        <begin position="613"/>
        <end position="635"/>
    </location>
</feature>
<keyword evidence="14" id="KW-1133">Transmembrane helix</keyword>
<dbReference type="EMBL" id="DVOR01000079">
    <property type="protein sequence ID" value="HIV08970.1"/>
    <property type="molecule type" value="Genomic_DNA"/>
</dbReference>
<evidence type="ECO:0000256" key="3">
    <source>
        <dbReference type="ARBA" id="ARBA00004729"/>
    </source>
</evidence>
<evidence type="ECO:0000256" key="8">
    <source>
        <dbReference type="ARBA" id="ARBA00022723"/>
    </source>
</evidence>
<dbReference type="SUPFAM" id="SSF53732">
    <property type="entry name" value="Aconitase iron-sulfur domain"/>
    <property type="match status" value="1"/>
</dbReference>
<evidence type="ECO:0000259" key="15">
    <source>
        <dbReference type="Pfam" id="PF00330"/>
    </source>
</evidence>
<proteinExistence type="predicted"/>
<evidence type="ECO:0000256" key="7">
    <source>
        <dbReference type="ARBA" id="ARBA00022485"/>
    </source>
</evidence>
<dbReference type="GO" id="GO:0051539">
    <property type="term" value="F:4 iron, 4 sulfur cluster binding"/>
    <property type="evidence" value="ECO:0007669"/>
    <property type="project" value="UniProtKB-KW"/>
</dbReference>
<keyword evidence="10" id="KW-0411">Iron-sulfur</keyword>
<keyword evidence="11 17" id="KW-0456">Lyase</keyword>
<dbReference type="InterPro" id="IPR001030">
    <property type="entry name" value="Acoase/IPM_deHydtase_lsu_aba"/>
</dbReference>
<dbReference type="GO" id="GO:0009098">
    <property type="term" value="P:L-leucine biosynthetic process"/>
    <property type="evidence" value="ECO:0007669"/>
    <property type="project" value="UniProtKB-KW"/>
</dbReference>
<comment type="function">
    <text evidence="2">Catalyzes the isomerization between 2-isopropylmalate and 3-isopropylmalate, via the formation of 2-isopropylmaleate.</text>
</comment>
<dbReference type="InterPro" id="IPR033941">
    <property type="entry name" value="IPMI_cat"/>
</dbReference>
<evidence type="ECO:0000256" key="6">
    <source>
        <dbReference type="ARBA" id="ARBA00022430"/>
    </source>
</evidence>
<gene>
    <name evidence="17" type="ORF">IAC79_02505</name>
</gene>
<dbReference type="NCBIfam" id="TIGR01343">
    <property type="entry name" value="hacA_fam"/>
    <property type="match status" value="1"/>
</dbReference>
<evidence type="ECO:0000256" key="4">
    <source>
        <dbReference type="ARBA" id="ARBA00011271"/>
    </source>
</evidence>
<evidence type="ECO:0000256" key="13">
    <source>
        <dbReference type="SAM" id="MobiDB-lite"/>
    </source>
</evidence>
<reference evidence="17" key="1">
    <citation type="submission" date="2020-10" db="EMBL/GenBank/DDBJ databases">
        <authorList>
            <person name="Gilroy R."/>
        </authorList>
    </citation>
    <scope>NUCLEOTIDE SEQUENCE</scope>
    <source>
        <strain evidence="17">35461</strain>
    </source>
</reference>
<comment type="subunit">
    <text evidence="4">Heterodimer of LeuC and LeuD.</text>
</comment>
<dbReference type="Gene3D" id="3.30.499.10">
    <property type="entry name" value="Aconitase, domain 3"/>
    <property type="match status" value="2"/>
</dbReference>
<keyword evidence="6" id="KW-0028">Amino-acid biosynthesis</keyword>
<comment type="catalytic activity">
    <reaction evidence="1">
        <text>(2R,3S)-3-isopropylmalate = (2S)-2-isopropylmalate</text>
        <dbReference type="Rhea" id="RHEA:32287"/>
        <dbReference type="ChEBI" id="CHEBI:1178"/>
        <dbReference type="ChEBI" id="CHEBI:35121"/>
        <dbReference type="EC" id="4.2.1.33"/>
    </reaction>
</comment>
<dbReference type="InterPro" id="IPR033940">
    <property type="entry name" value="IPMI_Swivel"/>
</dbReference>
<dbReference type="InterPro" id="IPR006251">
    <property type="entry name" value="Homoacnase/IPMdehydase_lsu"/>
</dbReference>
<dbReference type="CDD" id="cd01577">
    <property type="entry name" value="IPMI_Swivel"/>
    <property type="match status" value="1"/>
</dbReference>
<name>A0A9D1NLQ5_9BACT</name>
<organism evidence="17 18">
    <name type="scientific">Candidatus Spyradenecus faecavium</name>
    <dbReference type="NCBI Taxonomy" id="2840947"/>
    <lineage>
        <taxon>Bacteria</taxon>
        <taxon>Pseudomonadati</taxon>
        <taxon>Lentisphaerota</taxon>
        <taxon>Lentisphaeria</taxon>
        <taxon>Lentisphaerales</taxon>
        <taxon>Lentisphaeraceae</taxon>
        <taxon>Lentisphaeraceae incertae sedis</taxon>
        <taxon>Candidatus Spyradenecus</taxon>
    </lineage>
</organism>
<dbReference type="InterPro" id="IPR000573">
    <property type="entry name" value="AconitaseA/IPMdHydase_ssu_swvl"/>
</dbReference>
<comment type="pathway">
    <text evidence="3">Amino-acid biosynthesis; L-leucine biosynthesis; L-leucine from 3-methyl-2-oxobutanoate: step 2/4.</text>
</comment>
<keyword evidence="6" id="KW-0432">Leucine biosynthesis</keyword>
<dbReference type="SUPFAM" id="SSF52016">
    <property type="entry name" value="LeuD/IlvD-like"/>
    <property type="match status" value="1"/>
</dbReference>
<feature type="domain" description="Aconitase/3-isopropylmalate dehydratase large subunit alpha/beta/alpha" evidence="15">
    <location>
        <begin position="28"/>
        <end position="288"/>
    </location>
</feature>
<evidence type="ECO:0000256" key="12">
    <source>
        <dbReference type="ARBA" id="ARBA00023304"/>
    </source>
</evidence>
<dbReference type="CDD" id="cd01583">
    <property type="entry name" value="IPMI"/>
    <property type="match status" value="1"/>
</dbReference>
<dbReference type="InterPro" id="IPR015931">
    <property type="entry name" value="Acnase/IPM_dHydase_lsu_aba_1/3"/>
</dbReference>
<dbReference type="GO" id="GO:0003861">
    <property type="term" value="F:3-isopropylmalate dehydratase activity"/>
    <property type="evidence" value="ECO:0007669"/>
    <property type="project" value="UniProtKB-EC"/>
</dbReference>
<dbReference type="InterPro" id="IPR011827">
    <property type="entry name" value="LeuD_type2/HacB/DmdB"/>
</dbReference>
<dbReference type="Proteomes" id="UP000886845">
    <property type="component" value="Unassembled WGS sequence"/>
</dbReference>
<evidence type="ECO:0000256" key="2">
    <source>
        <dbReference type="ARBA" id="ARBA00002695"/>
    </source>
</evidence>
<evidence type="ECO:0000313" key="18">
    <source>
        <dbReference type="Proteomes" id="UP000886845"/>
    </source>
</evidence>
<keyword evidence="14" id="KW-0472">Membrane</keyword>
<keyword evidence="7" id="KW-0004">4Fe-4S</keyword>
<evidence type="ECO:0000313" key="17">
    <source>
        <dbReference type="EMBL" id="HIV08970.1"/>
    </source>
</evidence>
<dbReference type="NCBIfam" id="NF001614">
    <property type="entry name" value="PRK00402.1"/>
    <property type="match status" value="1"/>
</dbReference>
<keyword evidence="9" id="KW-0408">Iron</keyword>
<dbReference type="GO" id="GO:0046872">
    <property type="term" value="F:metal ion binding"/>
    <property type="evidence" value="ECO:0007669"/>
    <property type="project" value="UniProtKB-KW"/>
</dbReference>
<evidence type="ECO:0000256" key="14">
    <source>
        <dbReference type="SAM" id="Phobius"/>
    </source>
</evidence>
<keyword evidence="12" id="KW-0100">Branched-chain amino acid biosynthesis</keyword>
<dbReference type="PANTHER" id="PTHR43822:SF2">
    <property type="entry name" value="HOMOACONITASE, MITOCHONDRIAL"/>
    <property type="match status" value="1"/>
</dbReference>
<dbReference type="AlphaFoldDB" id="A0A9D1NLQ5"/>
<dbReference type="Pfam" id="PF00694">
    <property type="entry name" value="Aconitase_C"/>
    <property type="match status" value="1"/>
</dbReference>
<keyword evidence="8" id="KW-0479">Metal-binding</keyword>
<reference evidence="17" key="2">
    <citation type="journal article" date="2021" name="PeerJ">
        <title>Extensive microbial diversity within the chicken gut microbiome revealed by metagenomics and culture.</title>
        <authorList>
            <person name="Gilroy R."/>
            <person name="Ravi A."/>
            <person name="Getino M."/>
            <person name="Pursley I."/>
            <person name="Horton D.L."/>
            <person name="Alikhan N.F."/>
            <person name="Baker D."/>
            <person name="Gharbi K."/>
            <person name="Hall N."/>
            <person name="Watson M."/>
            <person name="Adriaenssens E.M."/>
            <person name="Foster-Nyarko E."/>
            <person name="Jarju S."/>
            <person name="Secka A."/>
            <person name="Antonio M."/>
            <person name="Oren A."/>
            <person name="Chaudhuri R.R."/>
            <person name="La Ragione R."/>
            <person name="Hildebrand F."/>
            <person name="Pallen M.J."/>
        </authorList>
    </citation>
    <scope>NUCLEOTIDE SEQUENCE</scope>
    <source>
        <strain evidence="17">35461</strain>
    </source>
</reference>
<dbReference type="Gene3D" id="3.20.19.10">
    <property type="entry name" value="Aconitase, domain 4"/>
    <property type="match status" value="1"/>
</dbReference>
<feature type="region of interest" description="Disordered" evidence="13">
    <location>
        <begin position="435"/>
        <end position="461"/>
    </location>
</feature>
<dbReference type="EC" id="4.2.1.33" evidence="5"/>
<dbReference type="Pfam" id="PF00330">
    <property type="entry name" value="Aconitase"/>
    <property type="match status" value="2"/>
</dbReference>
<comment type="caution">
    <text evidence="17">The sequence shown here is derived from an EMBL/GenBank/DDBJ whole genome shotgun (WGS) entry which is preliminary data.</text>
</comment>
<dbReference type="PANTHER" id="PTHR43822">
    <property type="entry name" value="HOMOACONITASE, MITOCHONDRIAL-RELATED"/>
    <property type="match status" value="1"/>
</dbReference>
<evidence type="ECO:0000256" key="9">
    <source>
        <dbReference type="ARBA" id="ARBA00023004"/>
    </source>
</evidence>
<dbReference type="NCBIfam" id="TIGR02087">
    <property type="entry name" value="LEUD_arch"/>
    <property type="match status" value="1"/>
</dbReference>
<feature type="domain" description="Aconitase/3-isopropylmalate dehydratase large subunit alpha/beta/alpha" evidence="15">
    <location>
        <begin position="290"/>
        <end position="423"/>
    </location>
</feature>
<feature type="domain" description="Aconitase A/isopropylmalate dehydratase small subunit swivel" evidence="16">
    <location>
        <begin position="530"/>
        <end position="582"/>
    </location>
</feature>
<dbReference type="InterPro" id="IPR050067">
    <property type="entry name" value="IPM_dehydratase_rel_enz"/>
</dbReference>
<evidence type="ECO:0000259" key="16">
    <source>
        <dbReference type="Pfam" id="PF00694"/>
    </source>
</evidence>
<keyword evidence="14" id="KW-0812">Transmembrane</keyword>
<evidence type="ECO:0000256" key="1">
    <source>
        <dbReference type="ARBA" id="ARBA00000491"/>
    </source>
</evidence>